<protein>
    <recommendedName>
        <fullName evidence="5">Kelch-type beta propeller</fullName>
    </recommendedName>
</protein>
<sequence>MTLPRLLSHPLTVVPNSDIPPNARFDGEMVCIGHNEVLYMPSGSVTGSRSDLVPPAVLSVNTSDMTVSCSVLGTYLGSKKCPPLVRIGGEVYMFGGMTLTGRQRVGMGDLHVFNIATREFRQVPASGPWPEGRWSHAGFEADGRLLIAGGSNRDNKDISSVWAYDVECGRWTQMPDLPQYPFCPSCTTVGGMTHIQGMPAARRQPVHLTLQCVFDTETFEWRCLPPTRHPMITLAMGPYLVTMHEVGYHATQSVFAVSAFDTVSEEWQEWDNMGIDHSCNWGGACPISADYTLLHFAGAWLYLVEKDSHLIAEED</sequence>
<dbReference type="Pfam" id="PF24681">
    <property type="entry name" value="Kelch_KLHDC2_KLHL20_DRC7"/>
    <property type="match status" value="1"/>
</dbReference>
<dbReference type="Proteomes" id="UP000265618">
    <property type="component" value="Unassembled WGS sequence"/>
</dbReference>
<dbReference type="InterPro" id="IPR015915">
    <property type="entry name" value="Kelch-typ_b-propeller"/>
</dbReference>
<proteinExistence type="predicted"/>
<accession>A0A391NRK5</accession>
<evidence type="ECO:0008006" key="5">
    <source>
        <dbReference type="Google" id="ProtNLM"/>
    </source>
</evidence>
<dbReference type="SUPFAM" id="SSF117281">
    <property type="entry name" value="Kelch motif"/>
    <property type="match status" value="1"/>
</dbReference>
<keyword evidence="1" id="KW-0880">Kelch repeat</keyword>
<keyword evidence="4" id="KW-1185">Reference proteome</keyword>
<organism evidence="3 4">
    <name type="scientific">Kipferlia bialata</name>
    <dbReference type="NCBI Taxonomy" id="797122"/>
    <lineage>
        <taxon>Eukaryota</taxon>
        <taxon>Metamonada</taxon>
        <taxon>Carpediemonas-like organisms</taxon>
        <taxon>Kipferlia</taxon>
    </lineage>
</organism>
<evidence type="ECO:0000256" key="2">
    <source>
        <dbReference type="ARBA" id="ARBA00022737"/>
    </source>
</evidence>
<keyword evidence="2" id="KW-0677">Repeat</keyword>
<dbReference type="OrthoDB" id="45365at2759"/>
<dbReference type="EMBL" id="BDIP01005877">
    <property type="protein sequence ID" value="GCA64024.1"/>
    <property type="molecule type" value="Genomic_DNA"/>
</dbReference>
<dbReference type="AlphaFoldDB" id="A0A391NRK5"/>
<evidence type="ECO:0000313" key="3">
    <source>
        <dbReference type="EMBL" id="GCA64024.1"/>
    </source>
</evidence>
<gene>
    <name evidence="3" type="ORF">KIPB_012892</name>
</gene>
<dbReference type="PANTHER" id="PTHR46093">
    <property type="entry name" value="ACYL-COA-BINDING DOMAIN-CONTAINING PROTEIN 5"/>
    <property type="match status" value="1"/>
</dbReference>
<evidence type="ECO:0000256" key="1">
    <source>
        <dbReference type="ARBA" id="ARBA00022441"/>
    </source>
</evidence>
<dbReference type="InterPro" id="IPR006652">
    <property type="entry name" value="Kelch_1"/>
</dbReference>
<dbReference type="SMART" id="SM00612">
    <property type="entry name" value="Kelch"/>
    <property type="match status" value="1"/>
</dbReference>
<reference evidence="3 4" key="1">
    <citation type="journal article" date="2018" name="PLoS ONE">
        <title>The draft genome of Kipferlia bialata reveals reductive genome evolution in fornicate parasites.</title>
        <authorList>
            <person name="Tanifuji G."/>
            <person name="Takabayashi S."/>
            <person name="Kume K."/>
            <person name="Takagi M."/>
            <person name="Nakayama T."/>
            <person name="Kamikawa R."/>
            <person name="Inagaki Y."/>
            <person name="Hashimoto T."/>
        </authorList>
    </citation>
    <scope>NUCLEOTIDE SEQUENCE [LARGE SCALE GENOMIC DNA]</scope>
    <source>
        <strain evidence="3">NY0173</strain>
    </source>
</reference>
<name>A0A391NRK5_9EUKA</name>
<comment type="caution">
    <text evidence="3">The sequence shown here is derived from an EMBL/GenBank/DDBJ whole genome shotgun (WGS) entry which is preliminary data.</text>
</comment>
<dbReference type="Gene3D" id="2.120.10.80">
    <property type="entry name" value="Kelch-type beta propeller"/>
    <property type="match status" value="1"/>
</dbReference>
<evidence type="ECO:0000313" key="4">
    <source>
        <dbReference type="Proteomes" id="UP000265618"/>
    </source>
</evidence>
<dbReference type="PANTHER" id="PTHR46093:SF18">
    <property type="entry name" value="FIBRONECTIN TYPE-III DOMAIN-CONTAINING PROTEIN"/>
    <property type="match status" value="1"/>
</dbReference>